<sequence>MPPVCAKRQYTMLDIAKDRARSRLKKKGLSQNFISLDSMEKALREKDDDIPYIEMIDEHVDKLITQGLKDSQWATETPRKSTTKAQIFGGVEKSTNDTNSAQVAVTHVREINQQNTEHSNQAGKTPIGAKNTEIILEKEIEMHDLYRRNNVPPELHTIIQPEERRAAMMAAKFKTCTIAINAIDSNKEFAQVLLTYLRAAIAQYMANGSGSTPPVLPSRPTSSALTKPLQKPQQKN</sequence>
<comment type="caution">
    <text evidence="2">The sequence shown here is derived from an EMBL/GenBank/DDBJ whole genome shotgun (WGS) entry which is preliminary data.</text>
</comment>
<protein>
    <submittedName>
        <fullName evidence="2">Putative eka-like protein</fullName>
    </submittedName>
</protein>
<gene>
    <name evidence="2" type="ORF">OnM2_108023</name>
</gene>
<evidence type="ECO:0000313" key="2">
    <source>
        <dbReference type="EMBL" id="RKF53138.1"/>
    </source>
</evidence>
<evidence type="ECO:0000313" key="3">
    <source>
        <dbReference type="Proteomes" id="UP000286134"/>
    </source>
</evidence>
<accession>A0A420H6T8</accession>
<organism evidence="2 3">
    <name type="scientific">Erysiphe neolycopersici</name>
    <dbReference type="NCBI Taxonomy" id="212602"/>
    <lineage>
        <taxon>Eukaryota</taxon>
        <taxon>Fungi</taxon>
        <taxon>Dikarya</taxon>
        <taxon>Ascomycota</taxon>
        <taxon>Pezizomycotina</taxon>
        <taxon>Leotiomycetes</taxon>
        <taxon>Erysiphales</taxon>
        <taxon>Erysiphaceae</taxon>
        <taxon>Erysiphe</taxon>
    </lineage>
</organism>
<dbReference type="OrthoDB" id="10436952at2759"/>
<feature type="compositionally biased region" description="Polar residues" evidence="1">
    <location>
        <begin position="219"/>
        <end position="236"/>
    </location>
</feature>
<reference evidence="2 3" key="1">
    <citation type="journal article" date="2018" name="BMC Genomics">
        <title>Comparative genome analyses reveal sequence features reflecting distinct modes of host-adaptation between dicot and monocot powdery mildew.</title>
        <authorList>
            <person name="Wu Y."/>
            <person name="Ma X."/>
            <person name="Pan Z."/>
            <person name="Kale S.D."/>
            <person name="Song Y."/>
            <person name="King H."/>
            <person name="Zhang Q."/>
            <person name="Presley C."/>
            <person name="Deng X."/>
            <person name="Wei C.I."/>
            <person name="Xiao S."/>
        </authorList>
    </citation>
    <scope>NUCLEOTIDE SEQUENCE [LARGE SCALE GENOMIC DNA]</scope>
    <source>
        <strain evidence="2">UMSG2</strain>
    </source>
</reference>
<dbReference type="AlphaFoldDB" id="A0A420H6T8"/>
<name>A0A420H6T8_9PEZI</name>
<keyword evidence="3" id="KW-1185">Reference proteome</keyword>
<proteinExistence type="predicted"/>
<dbReference type="Proteomes" id="UP000286134">
    <property type="component" value="Unassembled WGS sequence"/>
</dbReference>
<dbReference type="EMBL" id="MCFK01010856">
    <property type="protein sequence ID" value="RKF53138.1"/>
    <property type="molecule type" value="Genomic_DNA"/>
</dbReference>
<feature type="region of interest" description="Disordered" evidence="1">
    <location>
        <begin position="209"/>
        <end position="236"/>
    </location>
</feature>
<evidence type="ECO:0000256" key="1">
    <source>
        <dbReference type="SAM" id="MobiDB-lite"/>
    </source>
</evidence>